<dbReference type="Gene3D" id="3.30.720.50">
    <property type="match status" value="1"/>
</dbReference>
<comment type="caution">
    <text evidence="11">The sequence shown here is derived from an EMBL/GenBank/DDBJ whole genome shotgun (WGS) entry which is preliminary data.</text>
</comment>
<dbReference type="InterPro" id="IPR002589">
    <property type="entry name" value="Macro_dom"/>
</dbReference>
<protein>
    <recommendedName>
        <fullName evidence="6">Poly [ADP-ribose] polymerase</fullName>
        <shortName evidence="6">PARP</shortName>
        <ecNumber evidence="6">2.4.2.-</ecNumber>
    </recommendedName>
</protein>
<dbReference type="PANTHER" id="PTHR14453:SF67">
    <property type="entry name" value="POLY [ADP-RIBOSE] POLYMERASE"/>
    <property type="match status" value="1"/>
</dbReference>
<evidence type="ECO:0000256" key="4">
    <source>
        <dbReference type="ARBA" id="ARBA00023027"/>
    </source>
</evidence>
<evidence type="ECO:0000313" key="12">
    <source>
        <dbReference type="Proteomes" id="UP001217089"/>
    </source>
</evidence>
<keyword evidence="12" id="KW-1185">Reference proteome</keyword>
<dbReference type="InterPro" id="IPR012317">
    <property type="entry name" value="Poly(ADP-ribose)pol_cat_dom"/>
</dbReference>
<dbReference type="Proteomes" id="UP001217089">
    <property type="component" value="Unassembled WGS sequence"/>
</dbReference>
<organism evidence="11 12">
    <name type="scientific">Tegillarca granosa</name>
    <name type="common">Malaysian cockle</name>
    <name type="synonym">Anadara granosa</name>
    <dbReference type="NCBI Taxonomy" id="220873"/>
    <lineage>
        <taxon>Eukaryota</taxon>
        <taxon>Metazoa</taxon>
        <taxon>Spiralia</taxon>
        <taxon>Lophotrochozoa</taxon>
        <taxon>Mollusca</taxon>
        <taxon>Bivalvia</taxon>
        <taxon>Autobranchia</taxon>
        <taxon>Pteriomorphia</taxon>
        <taxon>Arcoida</taxon>
        <taxon>Arcoidea</taxon>
        <taxon>Arcidae</taxon>
        <taxon>Tegillarca</taxon>
    </lineage>
</organism>
<gene>
    <name evidence="11" type="ORF">KUTeg_004800</name>
</gene>
<evidence type="ECO:0000259" key="10">
    <source>
        <dbReference type="PROSITE" id="PS51154"/>
    </source>
</evidence>
<evidence type="ECO:0000256" key="3">
    <source>
        <dbReference type="ARBA" id="ARBA00022679"/>
    </source>
</evidence>
<dbReference type="PROSITE" id="PS51059">
    <property type="entry name" value="PARP_CATALYTIC"/>
    <property type="match status" value="1"/>
</dbReference>
<dbReference type="InterPro" id="IPR052056">
    <property type="entry name" value="Mono-ARTD/PARP"/>
</dbReference>
<accession>A0ABQ9FHX3</accession>
<evidence type="ECO:0000256" key="2">
    <source>
        <dbReference type="ARBA" id="ARBA00022676"/>
    </source>
</evidence>
<sequence length="659" mass="74991">MGTGKLGYPAYIAANTMFQCIDKYLTQNKTTSIRQVNIVIYPKDAGTLKAFESAEEVYNSNSYSQHERKTMKYPHSSTASSSEHGSHLQEPPQTKIGHLMVSIVIGDITKEVSHVIVNSTMDPRDLSKGAVSKAILKAAGSQIQDECLQKGKFFTSDKPLVTSGGYMNCRVIFHVKSQKEADEWEKVVSMCLFEAERRRFSSISFPALGTGGLGCSPDDVAKAMFKAIRNFSPEPQHLKHIRIVVFQENMMDRFIAGLDKKESEGIFAKVKVAAGKVKDKIAQGNAFLININYKAKKKLEDSYNNEFSEKTLSGVYKDAITNLTEKQVNISSVRSFLYFCIMVFPVNDIQRYYFSHINGLQLHYQEDKAEIEKICQKYHVTVKTNRQKGLIELCGRKNNVADAHSSISDYIHGEDKKKDTYDKGKAISKYVQWYYEDNNKKMKMFSPNMNYELEIAHSRKEQKCYVKDNKGASYMVDFKKMEETVLSQPGIKLKVERRETNSGAKSEKLPLPKTWLPMKQDENLKVITLQPGDREYEKVKSEFTKSAQAHRNIIKINRIQNKFLYQQYAAKRAELKLKNQGKNPERWLWHGTSPDTLTKINHNGFNRSYCGKNGTMYGQGVYFAVNASYSLRYCVADGKGQYHMYAVQVLTGDCCQGSK</sequence>
<reference evidence="11 12" key="1">
    <citation type="submission" date="2022-12" db="EMBL/GenBank/DDBJ databases">
        <title>Chromosome-level genome of Tegillarca granosa.</title>
        <authorList>
            <person name="Kim J."/>
        </authorList>
    </citation>
    <scope>NUCLEOTIDE SEQUENCE [LARGE SCALE GENOMIC DNA]</scope>
    <source>
        <strain evidence="11">Teg-2019</strain>
        <tissue evidence="11">Adductor muscle</tissue>
    </source>
</reference>
<comment type="subcellular location">
    <subcellularLocation>
        <location evidence="1">Nucleus</location>
    </subcellularLocation>
</comment>
<dbReference type="Pfam" id="PF00644">
    <property type="entry name" value="PARP"/>
    <property type="match status" value="1"/>
</dbReference>
<feature type="domain" description="PARP catalytic" evidence="9">
    <location>
        <begin position="509"/>
        <end position="659"/>
    </location>
</feature>
<dbReference type="SUPFAM" id="SSF117839">
    <property type="entry name" value="WWE domain"/>
    <property type="match status" value="1"/>
</dbReference>
<dbReference type="SUPFAM" id="SSF52949">
    <property type="entry name" value="Macro domain-like"/>
    <property type="match status" value="2"/>
</dbReference>
<evidence type="ECO:0000256" key="7">
    <source>
        <dbReference type="SAM" id="MobiDB-lite"/>
    </source>
</evidence>
<feature type="region of interest" description="Disordered" evidence="7">
    <location>
        <begin position="59"/>
        <end position="92"/>
    </location>
</feature>
<dbReference type="InterPro" id="IPR037197">
    <property type="entry name" value="WWE_dom_sf"/>
</dbReference>
<dbReference type="InterPro" id="IPR004170">
    <property type="entry name" value="WWE_dom"/>
</dbReference>
<name>A0ABQ9FHX3_TEGGR</name>
<dbReference type="Pfam" id="PF01661">
    <property type="entry name" value="Macro"/>
    <property type="match status" value="1"/>
</dbReference>
<dbReference type="Gene3D" id="3.90.228.10">
    <property type="match status" value="1"/>
</dbReference>
<keyword evidence="3 6" id="KW-0808">Transferase</keyword>
<dbReference type="PANTHER" id="PTHR14453">
    <property type="entry name" value="PARP/ZINC FINGER CCCH TYPE DOMAIN CONTAINING PROTEIN"/>
    <property type="match status" value="1"/>
</dbReference>
<dbReference type="EC" id="2.4.2.-" evidence="6"/>
<feature type="domain" description="WWE" evidence="8">
    <location>
        <begin position="419"/>
        <end position="497"/>
    </location>
</feature>
<keyword evidence="5" id="KW-0539">Nucleus</keyword>
<dbReference type="SMART" id="SM00506">
    <property type="entry name" value="A1pp"/>
    <property type="match status" value="1"/>
</dbReference>
<evidence type="ECO:0000256" key="5">
    <source>
        <dbReference type="ARBA" id="ARBA00023242"/>
    </source>
</evidence>
<keyword evidence="2 6" id="KW-0328">Glycosyltransferase</keyword>
<dbReference type="PROSITE" id="PS50918">
    <property type="entry name" value="WWE"/>
    <property type="match status" value="1"/>
</dbReference>
<evidence type="ECO:0000259" key="8">
    <source>
        <dbReference type="PROSITE" id="PS50918"/>
    </source>
</evidence>
<evidence type="ECO:0000259" key="9">
    <source>
        <dbReference type="PROSITE" id="PS51059"/>
    </source>
</evidence>
<dbReference type="EMBL" id="JARBDR010000246">
    <property type="protein sequence ID" value="KAJ8316896.1"/>
    <property type="molecule type" value="Genomic_DNA"/>
</dbReference>
<feature type="domain" description="Macro" evidence="10">
    <location>
        <begin position="88"/>
        <end position="262"/>
    </location>
</feature>
<dbReference type="Gene3D" id="3.40.220.10">
    <property type="entry name" value="Leucine Aminopeptidase, subunit E, domain 1"/>
    <property type="match status" value="2"/>
</dbReference>
<evidence type="ECO:0000256" key="1">
    <source>
        <dbReference type="ARBA" id="ARBA00004123"/>
    </source>
</evidence>
<dbReference type="PROSITE" id="PS51154">
    <property type="entry name" value="MACRO"/>
    <property type="match status" value="1"/>
</dbReference>
<dbReference type="InterPro" id="IPR043472">
    <property type="entry name" value="Macro_dom-like"/>
</dbReference>
<dbReference type="Pfam" id="PF02825">
    <property type="entry name" value="WWE"/>
    <property type="match status" value="1"/>
</dbReference>
<dbReference type="SUPFAM" id="SSF56399">
    <property type="entry name" value="ADP-ribosylation"/>
    <property type="match status" value="1"/>
</dbReference>
<evidence type="ECO:0000256" key="6">
    <source>
        <dbReference type="RuleBase" id="RU362114"/>
    </source>
</evidence>
<proteinExistence type="predicted"/>
<keyword evidence="4 6" id="KW-0520">NAD</keyword>
<evidence type="ECO:0000313" key="11">
    <source>
        <dbReference type="EMBL" id="KAJ8316896.1"/>
    </source>
</evidence>